<evidence type="ECO:0000256" key="1">
    <source>
        <dbReference type="ARBA" id="ARBA00003534"/>
    </source>
</evidence>
<dbReference type="Pfam" id="PF03283">
    <property type="entry name" value="PAE"/>
    <property type="match status" value="1"/>
</dbReference>
<protein>
    <recommendedName>
        <fullName evidence="6">Pectin acetylesterase</fullName>
        <ecNumber evidence="6">3.1.1.-</ecNumber>
    </recommendedName>
</protein>
<evidence type="ECO:0000256" key="7">
    <source>
        <dbReference type="SAM" id="Phobius"/>
    </source>
</evidence>
<keyword evidence="4 6" id="KW-0134">Cell wall</keyword>
<keyword evidence="5 6" id="KW-0961">Cell wall biogenesis/degradation</keyword>
<dbReference type="EC" id="3.1.1.-" evidence="6"/>
<evidence type="ECO:0000256" key="2">
    <source>
        <dbReference type="ARBA" id="ARBA00004191"/>
    </source>
</evidence>
<evidence type="ECO:0000256" key="6">
    <source>
        <dbReference type="RuleBase" id="RU363114"/>
    </source>
</evidence>
<evidence type="ECO:0000256" key="4">
    <source>
        <dbReference type="ARBA" id="ARBA00022512"/>
    </source>
</evidence>
<dbReference type="EMBL" id="OU466861">
    <property type="protein sequence ID" value="CAH2063066.1"/>
    <property type="molecule type" value="Genomic_DNA"/>
</dbReference>
<dbReference type="PANTHER" id="PTHR21562:SF88">
    <property type="entry name" value="PECTIN ACETYLESTERASE"/>
    <property type="match status" value="1"/>
</dbReference>
<keyword evidence="7" id="KW-0472">Membrane</keyword>
<dbReference type="Proteomes" id="UP000836841">
    <property type="component" value="Chromosome 5"/>
</dbReference>
<dbReference type="PANTHER" id="PTHR21562">
    <property type="entry name" value="NOTUM-RELATED"/>
    <property type="match status" value="1"/>
</dbReference>
<keyword evidence="9" id="KW-1185">Reference proteome</keyword>
<proteinExistence type="inferred from homology"/>
<dbReference type="GO" id="GO:0052793">
    <property type="term" value="F:pectin acetylesterase activity"/>
    <property type="evidence" value="ECO:0007669"/>
    <property type="project" value="TreeGrafter"/>
</dbReference>
<feature type="non-terminal residue" evidence="8">
    <location>
        <position position="1"/>
    </location>
</feature>
<name>A0AAU9SD20_THLAR</name>
<dbReference type="GO" id="GO:0009505">
    <property type="term" value="C:plant-type cell wall"/>
    <property type="evidence" value="ECO:0007669"/>
    <property type="project" value="TreeGrafter"/>
</dbReference>
<dbReference type="InterPro" id="IPR004963">
    <property type="entry name" value="PAE/NOTUM"/>
</dbReference>
<evidence type="ECO:0000256" key="5">
    <source>
        <dbReference type="ARBA" id="ARBA00023316"/>
    </source>
</evidence>
<comment type="function">
    <text evidence="1 6">Hydrolyzes acetyl esters in homogalacturonan regions of pectin. In type I primary cell wall, galacturonic acid residues of pectin can be acetylated at the O-2 and O-3 positions. Decreasing the degree of acetylation of pectin gels in vitro alters their physical properties.</text>
</comment>
<gene>
    <name evidence="8" type="ORF">TAV2_LOCUS17030</name>
</gene>
<organism evidence="8 9">
    <name type="scientific">Thlaspi arvense</name>
    <name type="common">Field penny-cress</name>
    <dbReference type="NCBI Taxonomy" id="13288"/>
    <lineage>
        <taxon>Eukaryota</taxon>
        <taxon>Viridiplantae</taxon>
        <taxon>Streptophyta</taxon>
        <taxon>Embryophyta</taxon>
        <taxon>Tracheophyta</taxon>
        <taxon>Spermatophyta</taxon>
        <taxon>Magnoliopsida</taxon>
        <taxon>eudicotyledons</taxon>
        <taxon>Gunneridae</taxon>
        <taxon>Pentapetalae</taxon>
        <taxon>rosids</taxon>
        <taxon>malvids</taxon>
        <taxon>Brassicales</taxon>
        <taxon>Brassicaceae</taxon>
        <taxon>Thlaspideae</taxon>
        <taxon>Thlaspi</taxon>
    </lineage>
</organism>
<reference evidence="8 9" key="1">
    <citation type="submission" date="2022-03" db="EMBL/GenBank/DDBJ databases">
        <authorList>
            <person name="Nunn A."/>
            <person name="Chopra R."/>
            <person name="Nunn A."/>
            <person name="Contreras Garrido A."/>
        </authorList>
    </citation>
    <scope>NUCLEOTIDE SEQUENCE [LARGE SCALE GENOMIC DNA]</scope>
</reference>
<sequence length="145" mass="15465">VNQTAIALEISASSRFCFPLFRASLVSLVLTQLILIFLVCVLLWIAVAVCSLGSVAAVIQSGSSDGFREPRDTETAISFLENESIASKASMVPLTLIQGADSKGAVCLYGTLPGYHLDRGFGSGANSWLIHLEVYVCALLQLMQP</sequence>
<accession>A0AAU9SD20</accession>
<keyword evidence="6" id="KW-0378">Hydrolase</keyword>
<comment type="similarity">
    <text evidence="3 6">Belongs to the pectinacetylesterase family.</text>
</comment>
<evidence type="ECO:0000313" key="8">
    <source>
        <dbReference type="EMBL" id="CAH2063066.1"/>
    </source>
</evidence>
<keyword evidence="7" id="KW-1133">Transmembrane helix</keyword>
<evidence type="ECO:0000256" key="3">
    <source>
        <dbReference type="ARBA" id="ARBA00005784"/>
    </source>
</evidence>
<keyword evidence="7" id="KW-0812">Transmembrane</keyword>
<dbReference type="GO" id="GO:0071555">
    <property type="term" value="P:cell wall organization"/>
    <property type="evidence" value="ECO:0007669"/>
    <property type="project" value="UniProtKB-KW"/>
</dbReference>
<dbReference type="AlphaFoldDB" id="A0AAU9SD20"/>
<comment type="subcellular location">
    <subcellularLocation>
        <location evidence="2 6">Secreted</location>
        <location evidence="2 6">Cell wall</location>
    </subcellularLocation>
</comment>
<feature type="transmembrane region" description="Helical" evidence="7">
    <location>
        <begin position="33"/>
        <end position="59"/>
    </location>
</feature>
<evidence type="ECO:0000313" key="9">
    <source>
        <dbReference type="Proteomes" id="UP000836841"/>
    </source>
</evidence>
<keyword evidence="6" id="KW-0964">Secreted</keyword>